<dbReference type="EMBL" id="FQXO01000006">
    <property type="protein sequence ID" value="SHH25324.1"/>
    <property type="molecule type" value="Genomic_DNA"/>
</dbReference>
<dbReference type="PROSITE" id="PS50893">
    <property type="entry name" value="ABC_TRANSPORTER_2"/>
    <property type="match status" value="1"/>
</dbReference>
<gene>
    <name evidence="6" type="ORF">SAMN02745135_00210</name>
</gene>
<dbReference type="RefSeq" id="WP_073194714.1">
    <property type="nucleotide sequence ID" value="NZ_FQXO01000006.1"/>
</dbReference>
<name>A0A1M5RGE8_9FIRM</name>
<dbReference type="InterPro" id="IPR027417">
    <property type="entry name" value="P-loop_NTPase"/>
</dbReference>
<evidence type="ECO:0000256" key="1">
    <source>
        <dbReference type="ARBA" id="ARBA00005417"/>
    </source>
</evidence>
<dbReference type="InterPro" id="IPR003439">
    <property type="entry name" value="ABC_transporter-like_ATP-bd"/>
</dbReference>
<dbReference type="SMART" id="SM00382">
    <property type="entry name" value="AAA"/>
    <property type="match status" value="1"/>
</dbReference>
<dbReference type="PANTHER" id="PTHR42734:SF17">
    <property type="entry name" value="METAL TRANSPORT SYSTEM ATP-BINDING PROTEIN TM_0124-RELATED"/>
    <property type="match status" value="1"/>
</dbReference>
<keyword evidence="2" id="KW-0813">Transport</keyword>
<reference evidence="7" key="1">
    <citation type="submission" date="2016-11" db="EMBL/GenBank/DDBJ databases">
        <authorList>
            <person name="Varghese N."/>
            <person name="Submissions S."/>
        </authorList>
    </citation>
    <scope>NUCLEOTIDE SEQUENCE [LARGE SCALE GENOMIC DNA]</scope>
    <source>
        <strain evidence="7">DSM 13643</strain>
    </source>
</reference>
<dbReference type="PANTHER" id="PTHR42734">
    <property type="entry name" value="METAL TRANSPORT SYSTEM ATP-BINDING PROTEIN TM_0124-RELATED"/>
    <property type="match status" value="1"/>
</dbReference>
<organism evidence="6 7">
    <name type="scientific">Caloranaerobacter azorensis DSM 13643</name>
    <dbReference type="NCBI Taxonomy" id="1121264"/>
    <lineage>
        <taxon>Bacteria</taxon>
        <taxon>Bacillati</taxon>
        <taxon>Bacillota</taxon>
        <taxon>Tissierellia</taxon>
        <taxon>Tissierellales</taxon>
        <taxon>Thermohalobacteraceae</taxon>
        <taxon>Caloranaerobacter</taxon>
    </lineage>
</organism>
<dbReference type="FunFam" id="3.40.50.300:FF:000134">
    <property type="entry name" value="Iron-enterobactin ABC transporter ATP-binding protein"/>
    <property type="match status" value="1"/>
</dbReference>
<dbReference type="GO" id="GO:0005524">
    <property type="term" value="F:ATP binding"/>
    <property type="evidence" value="ECO:0007669"/>
    <property type="project" value="UniProtKB-KW"/>
</dbReference>
<evidence type="ECO:0000256" key="4">
    <source>
        <dbReference type="ARBA" id="ARBA00022840"/>
    </source>
</evidence>
<dbReference type="CDD" id="cd03235">
    <property type="entry name" value="ABC_Metallic_Cations"/>
    <property type="match status" value="1"/>
</dbReference>
<comment type="similarity">
    <text evidence="1">Belongs to the ABC transporter superfamily.</text>
</comment>
<dbReference type="GO" id="GO:0016887">
    <property type="term" value="F:ATP hydrolysis activity"/>
    <property type="evidence" value="ECO:0007669"/>
    <property type="project" value="InterPro"/>
</dbReference>
<evidence type="ECO:0000259" key="5">
    <source>
        <dbReference type="PROSITE" id="PS50893"/>
    </source>
</evidence>
<evidence type="ECO:0000256" key="3">
    <source>
        <dbReference type="ARBA" id="ARBA00022741"/>
    </source>
</evidence>
<protein>
    <submittedName>
        <fullName evidence="6">Zinc transport system ATP-binding protein</fullName>
    </submittedName>
</protein>
<evidence type="ECO:0000313" key="7">
    <source>
        <dbReference type="Proteomes" id="UP000183967"/>
    </source>
</evidence>
<keyword evidence="3" id="KW-0547">Nucleotide-binding</keyword>
<sequence length="249" mass="28576">METIISIKNLFFGYRDKMILEDINLDIYEGDYIGIVGPNGSGKSTLIKLMLNILKPVEGEIKLFGQDINRFNEWDKIGYVAQKSNLFNKRFPATVEEVVAMNLYPKVGLFRAIKRSHLELVHNALKIVNMEKYKDRLIGDLSGGQQQRVFIARALVNFPKVIFLDEPTVGIDIKSQEEFYKLLDKLNKEMKITIVMVTHDIGVISDRIKKIVCMGNGKLIIHDENSKMPFEKTIQKIYGDSAKILFHEH</sequence>
<dbReference type="InterPro" id="IPR050153">
    <property type="entry name" value="Metal_Ion_Import_ABC"/>
</dbReference>
<dbReference type="AlphaFoldDB" id="A0A1M5RGE8"/>
<dbReference type="Pfam" id="PF00005">
    <property type="entry name" value="ABC_tran"/>
    <property type="match status" value="1"/>
</dbReference>
<dbReference type="Gene3D" id="3.40.50.300">
    <property type="entry name" value="P-loop containing nucleotide triphosphate hydrolases"/>
    <property type="match status" value="1"/>
</dbReference>
<dbReference type="PROSITE" id="PS00211">
    <property type="entry name" value="ABC_TRANSPORTER_1"/>
    <property type="match status" value="1"/>
</dbReference>
<keyword evidence="7" id="KW-1185">Reference proteome</keyword>
<evidence type="ECO:0000256" key="2">
    <source>
        <dbReference type="ARBA" id="ARBA00022448"/>
    </source>
</evidence>
<dbReference type="SUPFAM" id="SSF52540">
    <property type="entry name" value="P-loop containing nucleoside triphosphate hydrolases"/>
    <property type="match status" value="1"/>
</dbReference>
<dbReference type="InterPro" id="IPR017871">
    <property type="entry name" value="ABC_transporter-like_CS"/>
</dbReference>
<proteinExistence type="inferred from homology"/>
<feature type="domain" description="ABC transporter" evidence="5">
    <location>
        <begin position="5"/>
        <end position="241"/>
    </location>
</feature>
<evidence type="ECO:0000313" key="6">
    <source>
        <dbReference type="EMBL" id="SHH25324.1"/>
    </source>
</evidence>
<dbReference type="Proteomes" id="UP000183967">
    <property type="component" value="Unassembled WGS sequence"/>
</dbReference>
<dbReference type="OrthoDB" id="9806726at2"/>
<keyword evidence="4 6" id="KW-0067">ATP-binding</keyword>
<dbReference type="InterPro" id="IPR003593">
    <property type="entry name" value="AAA+_ATPase"/>
</dbReference>
<accession>A0A1M5RGE8</accession>